<evidence type="ECO:0000256" key="1">
    <source>
        <dbReference type="SAM" id="MobiDB-lite"/>
    </source>
</evidence>
<dbReference type="AlphaFoldDB" id="A0A8H7H152"/>
<name>A0A8H7H152_9AGAM</name>
<dbReference type="Proteomes" id="UP000650582">
    <property type="component" value="Unassembled WGS sequence"/>
</dbReference>
<keyword evidence="2" id="KW-0346">Stress response</keyword>
<accession>A0A8H7H152</accession>
<reference evidence="2" key="1">
    <citation type="submission" date="2020-09" db="EMBL/GenBank/DDBJ databases">
        <title>Comparative genome analyses of four rice-infecting Rhizoctonia solani isolates reveal extensive enrichment of homogalacturonan modification genes.</title>
        <authorList>
            <person name="Lee D.-Y."/>
            <person name="Jeon J."/>
            <person name="Kim K.-T."/>
            <person name="Cheong K."/>
            <person name="Song H."/>
            <person name="Choi G."/>
            <person name="Ko J."/>
            <person name="Opiyo S.O."/>
            <person name="Zuo S."/>
            <person name="Madhav S."/>
            <person name="Lee Y.-H."/>
            <person name="Wang G.-L."/>
        </authorList>
    </citation>
    <scope>NUCLEOTIDE SEQUENCE</scope>
    <source>
        <strain evidence="2">AG1-IA YN-7</strain>
    </source>
</reference>
<dbReference type="CDD" id="cd06464">
    <property type="entry name" value="ACD_sHsps-like"/>
    <property type="match status" value="1"/>
</dbReference>
<gene>
    <name evidence="2" type="ORF">RHS04_08131</name>
</gene>
<sequence length="154" mass="16502">MMTHPAPSPHIHTSPIHPPLYAYPLLPHHAPRQPLEVRVEENAPGPGMEGGSWVISVSRADQILAGHFERHISFGYDADVTAIRAEFNGDLLRATVPRRWILGPMGTVGRSTTIGHGPGPGTRTRPAVEQPSNKPLVDTSASGSAESTRLPGMS</sequence>
<feature type="region of interest" description="Disordered" evidence="1">
    <location>
        <begin position="107"/>
        <end position="154"/>
    </location>
</feature>
<evidence type="ECO:0000313" key="3">
    <source>
        <dbReference type="Proteomes" id="UP000650582"/>
    </source>
</evidence>
<comment type="caution">
    <text evidence="2">The sequence shown here is derived from an EMBL/GenBank/DDBJ whole genome shotgun (WGS) entry which is preliminary data.</text>
</comment>
<organism evidence="2 3">
    <name type="scientific">Rhizoctonia solani</name>
    <dbReference type="NCBI Taxonomy" id="456999"/>
    <lineage>
        <taxon>Eukaryota</taxon>
        <taxon>Fungi</taxon>
        <taxon>Dikarya</taxon>
        <taxon>Basidiomycota</taxon>
        <taxon>Agaricomycotina</taxon>
        <taxon>Agaricomycetes</taxon>
        <taxon>Cantharellales</taxon>
        <taxon>Ceratobasidiaceae</taxon>
        <taxon>Rhizoctonia</taxon>
    </lineage>
</organism>
<protein>
    <submittedName>
        <fullName evidence="2">Small heat shock protein (HSP20) family</fullName>
    </submittedName>
</protein>
<evidence type="ECO:0000313" key="2">
    <source>
        <dbReference type="EMBL" id="KAF8671818.1"/>
    </source>
</evidence>
<proteinExistence type="predicted"/>
<dbReference type="EMBL" id="JACYCC010000216">
    <property type="protein sequence ID" value="KAF8671818.1"/>
    <property type="molecule type" value="Genomic_DNA"/>
</dbReference>